<dbReference type="SUPFAM" id="SSF53474">
    <property type="entry name" value="alpha/beta-Hydrolases"/>
    <property type="match status" value="1"/>
</dbReference>
<reference evidence="4" key="1">
    <citation type="journal article" date="2019" name="Int. J. Syst. Evol. Microbiol.">
        <title>The Global Catalogue of Microorganisms (GCM) 10K type strain sequencing project: providing services to taxonomists for standard genome sequencing and annotation.</title>
        <authorList>
            <consortium name="The Broad Institute Genomics Platform"/>
            <consortium name="The Broad Institute Genome Sequencing Center for Infectious Disease"/>
            <person name="Wu L."/>
            <person name="Ma J."/>
        </authorList>
    </citation>
    <scope>NUCLEOTIDE SEQUENCE [LARGE SCALE GENOMIC DNA]</scope>
    <source>
        <strain evidence="4">TBRC 5781</strain>
    </source>
</reference>
<feature type="region of interest" description="Disordered" evidence="1">
    <location>
        <begin position="1"/>
        <end position="20"/>
    </location>
</feature>
<dbReference type="InterPro" id="IPR029058">
    <property type="entry name" value="AB_hydrolase_fold"/>
</dbReference>
<keyword evidence="3" id="KW-0378">Hydrolase</keyword>
<accession>A0ABV8EEQ1</accession>
<evidence type="ECO:0000313" key="3">
    <source>
        <dbReference type="EMBL" id="MFC3970823.1"/>
    </source>
</evidence>
<evidence type="ECO:0000313" key="4">
    <source>
        <dbReference type="Proteomes" id="UP001595697"/>
    </source>
</evidence>
<gene>
    <name evidence="3" type="ORF">ACFOVS_22400</name>
</gene>
<protein>
    <submittedName>
        <fullName evidence="3">Alpha/beta fold hydrolase</fullName>
    </submittedName>
</protein>
<dbReference type="EMBL" id="JBHSBD010000126">
    <property type="protein sequence ID" value="MFC3970823.1"/>
    <property type="molecule type" value="Genomic_DNA"/>
</dbReference>
<dbReference type="InterPro" id="IPR001031">
    <property type="entry name" value="Thioesterase"/>
</dbReference>
<feature type="domain" description="Thioesterase TesA-like" evidence="2">
    <location>
        <begin position="30"/>
        <end position="269"/>
    </location>
</feature>
<evidence type="ECO:0000256" key="1">
    <source>
        <dbReference type="SAM" id="MobiDB-lite"/>
    </source>
</evidence>
<dbReference type="Pfam" id="PF00975">
    <property type="entry name" value="Thioesterase"/>
    <property type="match status" value="1"/>
</dbReference>
<dbReference type="InterPro" id="IPR020802">
    <property type="entry name" value="TesA-like"/>
</dbReference>
<dbReference type="SMART" id="SM00824">
    <property type="entry name" value="PKS_TE"/>
    <property type="match status" value="1"/>
</dbReference>
<organism evidence="3 4">
    <name type="scientific">Rhizobium lemnae</name>
    <dbReference type="NCBI Taxonomy" id="1214924"/>
    <lineage>
        <taxon>Bacteria</taxon>
        <taxon>Pseudomonadati</taxon>
        <taxon>Pseudomonadota</taxon>
        <taxon>Alphaproteobacteria</taxon>
        <taxon>Hyphomicrobiales</taxon>
        <taxon>Rhizobiaceae</taxon>
        <taxon>Rhizobium/Agrobacterium group</taxon>
        <taxon>Rhizobium</taxon>
    </lineage>
</organism>
<dbReference type="RefSeq" id="WP_377307376.1">
    <property type="nucleotide sequence ID" value="NZ_JBHSBD010000126.1"/>
</dbReference>
<sequence length="276" mass="29755">VVLSGTGREGRDDYDPLLPLRTSGTDRPLFCVHPAGGSASVFMTLAQLLPDEIPVYGLQAKSLSPGQVGHSSVKEMAECYVGSMRKIQPEGPYRLLGWSFGGLIVQEMAAQLEAAGSVVETAILLDAGLSGDEFENAEDLDETQFLRRQAEAFDLNLDGVADENHKQAILEQAMRTGLLPPTSTLSDLEPVLRAMQAAPRLMSDWPGCKQLSGPIIYVRASDNKRMDLPERLTQVTSGTFEIVDVCAAHKDMCNAQESNKIAAIAAAILCPDHTQS</sequence>
<evidence type="ECO:0000259" key="2">
    <source>
        <dbReference type="SMART" id="SM00824"/>
    </source>
</evidence>
<proteinExistence type="predicted"/>
<dbReference type="Proteomes" id="UP001595697">
    <property type="component" value="Unassembled WGS sequence"/>
</dbReference>
<comment type="caution">
    <text evidence="3">The sequence shown here is derived from an EMBL/GenBank/DDBJ whole genome shotgun (WGS) entry which is preliminary data.</text>
</comment>
<dbReference type="Gene3D" id="3.40.50.1820">
    <property type="entry name" value="alpha/beta hydrolase"/>
    <property type="match status" value="1"/>
</dbReference>
<feature type="non-terminal residue" evidence="3">
    <location>
        <position position="1"/>
    </location>
</feature>
<keyword evidence="4" id="KW-1185">Reference proteome</keyword>
<name>A0ABV8EEQ1_9HYPH</name>
<dbReference type="GO" id="GO:0016787">
    <property type="term" value="F:hydrolase activity"/>
    <property type="evidence" value="ECO:0007669"/>
    <property type="project" value="UniProtKB-KW"/>
</dbReference>